<gene>
    <name evidence="2" type="ORF">Phou_077810</name>
</gene>
<evidence type="ECO:0000313" key="3">
    <source>
        <dbReference type="Proteomes" id="UP000482800"/>
    </source>
</evidence>
<name>A0A6V8KMF6_9ACTN</name>
<dbReference type="Proteomes" id="UP000482800">
    <property type="component" value="Unassembled WGS sequence"/>
</dbReference>
<dbReference type="AlphaFoldDB" id="A0A6V8KMF6"/>
<organism evidence="2 3">
    <name type="scientific">Phytohabitans houttuyneae</name>
    <dbReference type="NCBI Taxonomy" id="1076126"/>
    <lineage>
        <taxon>Bacteria</taxon>
        <taxon>Bacillati</taxon>
        <taxon>Actinomycetota</taxon>
        <taxon>Actinomycetes</taxon>
        <taxon>Micromonosporales</taxon>
        <taxon>Micromonosporaceae</taxon>
    </lineage>
</organism>
<comment type="caution">
    <text evidence="2">The sequence shown here is derived from an EMBL/GenBank/DDBJ whole genome shotgun (WGS) entry which is preliminary data.</text>
</comment>
<proteinExistence type="predicted"/>
<feature type="transmembrane region" description="Helical" evidence="1">
    <location>
        <begin position="37"/>
        <end position="59"/>
    </location>
</feature>
<protein>
    <submittedName>
        <fullName evidence="2">Uncharacterized protein</fullName>
    </submittedName>
</protein>
<evidence type="ECO:0000313" key="2">
    <source>
        <dbReference type="EMBL" id="GFJ83601.1"/>
    </source>
</evidence>
<keyword evidence="3" id="KW-1185">Reference proteome</keyword>
<keyword evidence="1" id="KW-0812">Transmembrane</keyword>
<accession>A0A6V8KMF6</accession>
<reference evidence="2 3" key="2">
    <citation type="submission" date="2020-03" db="EMBL/GenBank/DDBJ databases">
        <authorList>
            <person name="Ichikawa N."/>
            <person name="Kimura A."/>
            <person name="Kitahashi Y."/>
            <person name="Uohara A."/>
        </authorList>
    </citation>
    <scope>NUCLEOTIDE SEQUENCE [LARGE SCALE GENOMIC DNA]</scope>
    <source>
        <strain evidence="2 3">NBRC 108639</strain>
    </source>
</reference>
<dbReference type="RefSeq" id="WP_173066321.1">
    <property type="nucleotide sequence ID" value="NZ_BAABGO010000032.1"/>
</dbReference>
<reference evidence="2 3" key="1">
    <citation type="submission" date="2020-03" db="EMBL/GenBank/DDBJ databases">
        <title>Whole genome shotgun sequence of Phytohabitans houttuyneae NBRC 108639.</title>
        <authorList>
            <person name="Komaki H."/>
            <person name="Tamura T."/>
        </authorList>
    </citation>
    <scope>NUCLEOTIDE SEQUENCE [LARGE SCALE GENOMIC DNA]</scope>
    <source>
        <strain evidence="2 3">NBRC 108639</strain>
    </source>
</reference>
<evidence type="ECO:0000256" key="1">
    <source>
        <dbReference type="SAM" id="Phobius"/>
    </source>
</evidence>
<keyword evidence="1" id="KW-1133">Transmembrane helix</keyword>
<feature type="transmembrane region" description="Helical" evidence="1">
    <location>
        <begin position="80"/>
        <end position="98"/>
    </location>
</feature>
<dbReference type="EMBL" id="BLPF01000003">
    <property type="protein sequence ID" value="GFJ83601.1"/>
    <property type="molecule type" value="Genomic_DNA"/>
</dbReference>
<sequence length="175" mass="19181">MLIGFGLALLIGVPVIWGQARNDPRAGDRANWARGGYAVLSSLSMSLFGLVGLGMLIFGQPVDEDGDTYRVPDSPLQVRIFGAVLFLMPVGVVIYGAYRRRGPRCRARAAVWVRRCRRRPYSCCVEARDREVAGELAGGRVQIRAGRKVGPVLPMRRVTTSADLGLRPPMAKLMK</sequence>
<keyword evidence="1" id="KW-0472">Membrane</keyword>